<feature type="domain" description="VWFA" evidence="5">
    <location>
        <begin position="2832"/>
        <end position="3042"/>
    </location>
</feature>
<dbReference type="GO" id="GO:0006605">
    <property type="term" value="P:protein targeting"/>
    <property type="evidence" value="ECO:0007669"/>
    <property type="project" value="InterPro"/>
</dbReference>
<dbReference type="GO" id="GO:0017038">
    <property type="term" value="P:protein import"/>
    <property type="evidence" value="ECO:0007669"/>
    <property type="project" value="InterPro"/>
</dbReference>
<evidence type="ECO:0000313" key="9">
    <source>
        <dbReference type="Proteomes" id="UP000663829"/>
    </source>
</evidence>
<dbReference type="GO" id="GO:0006886">
    <property type="term" value="P:intracellular protein transport"/>
    <property type="evidence" value="ECO:0007669"/>
    <property type="project" value="InterPro"/>
</dbReference>
<feature type="domain" description="SecA family profile" evidence="6">
    <location>
        <begin position="2112"/>
        <end position="2770"/>
    </location>
</feature>
<dbReference type="InterPro" id="IPR011115">
    <property type="entry name" value="SecA_DEAD"/>
</dbReference>
<dbReference type="PROSITE" id="PS51196">
    <property type="entry name" value="SECA_MOTOR_DEAD"/>
    <property type="match status" value="1"/>
</dbReference>
<dbReference type="PANTHER" id="PTHR30612">
    <property type="entry name" value="SECA INNER MEMBRANE COMPONENT OF SEC PROTEIN SECRETION SYSTEM"/>
    <property type="match status" value="1"/>
</dbReference>
<keyword evidence="3" id="KW-0175">Coiled coil</keyword>
<gene>
    <name evidence="7" type="ORF">GPM918_LOCUS19003</name>
    <name evidence="8" type="ORF">SRO942_LOCUS19000</name>
</gene>
<comment type="caution">
    <text evidence="7">The sequence shown here is derived from an EMBL/GenBank/DDBJ whole genome shotgun (WGS) entry which is preliminary data.</text>
</comment>
<evidence type="ECO:0000256" key="1">
    <source>
        <dbReference type="ARBA" id="ARBA00022927"/>
    </source>
</evidence>
<dbReference type="EMBL" id="CAJOBC010005647">
    <property type="protein sequence ID" value="CAF3870915.1"/>
    <property type="molecule type" value="Genomic_DNA"/>
</dbReference>
<evidence type="ECO:0000259" key="6">
    <source>
        <dbReference type="PROSITE" id="PS51196"/>
    </source>
</evidence>
<organism evidence="7 9">
    <name type="scientific">Didymodactylos carnosus</name>
    <dbReference type="NCBI Taxonomy" id="1234261"/>
    <lineage>
        <taxon>Eukaryota</taxon>
        <taxon>Metazoa</taxon>
        <taxon>Spiralia</taxon>
        <taxon>Gnathifera</taxon>
        <taxon>Rotifera</taxon>
        <taxon>Eurotatoria</taxon>
        <taxon>Bdelloidea</taxon>
        <taxon>Philodinida</taxon>
        <taxon>Philodinidae</taxon>
        <taxon>Didymodactylos</taxon>
    </lineage>
</organism>
<dbReference type="Proteomes" id="UP000663829">
    <property type="component" value="Unassembled WGS sequence"/>
</dbReference>
<dbReference type="GO" id="GO:0005524">
    <property type="term" value="F:ATP binding"/>
    <property type="evidence" value="ECO:0007669"/>
    <property type="project" value="InterPro"/>
</dbReference>
<dbReference type="PANTHER" id="PTHR30612:SF0">
    <property type="entry name" value="CHLOROPLAST PROTEIN-TRANSPORTING ATPASE"/>
    <property type="match status" value="1"/>
</dbReference>
<dbReference type="GO" id="GO:0016020">
    <property type="term" value="C:membrane"/>
    <property type="evidence" value="ECO:0007669"/>
    <property type="project" value="InterPro"/>
</dbReference>
<feature type="non-terminal residue" evidence="7">
    <location>
        <position position="1"/>
    </location>
</feature>
<keyword evidence="9" id="KW-1185">Reference proteome</keyword>
<dbReference type="InterPro" id="IPR027417">
    <property type="entry name" value="P-loop_NTPase"/>
</dbReference>
<reference evidence="7" key="1">
    <citation type="submission" date="2021-02" db="EMBL/GenBank/DDBJ databases">
        <authorList>
            <person name="Nowell W R."/>
        </authorList>
    </citation>
    <scope>NUCLEOTIDE SEQUENCE</scope>
</reference>
<keyword evidence="1" id="KW-0813">Transport</keyword>
<feature type="coiled-coil region" evidence="3">
    <location>
        <begin position="78"/>
        <end position="105"/>
    </location>
</feature>
<dbReference type="InterPro" id="IPR000185">
    <property type="entry name" value="SecA"/>
</dbReference>
<dbReference type="SUPFAM" id="SSF53300">
    <property type="entry name" value="vWA-like"/>
    <property type="match status" value="1"/>
</dbReference>
<evidence type="ECO:0000313" key="7">
    <source>
        <dbReference type="EMBL" id="CAF1106238.1"/>
    </source>
</evidence>
<keyword evidence="1" id="KW-0653">Protein transport</keyword>
<dbReference type="InterPro" id="IPR014018">
    <property type="entry name" value="SecA_motor_DEAD"/>
</dbReference>
<dbReference type="Gene3D" id="3.40.50.300">
    <property type="entry name" value="P-loop containing nucleotide triphosphate hydrolases"/>
    <property type="match status" value="3"/>
</dbReference>
<sequence length="3068" mass="353558">AKLTINNLLAAVENDQHSDMHQSYGNIQDENESSVYSTESKALHWHEQSENTISKEGNDYSLEEQLKNGLEKLKIRDANLISQKIQRTEERIKDYKEEEKQEDIEKEQKYLWELQKLQKISEKIYSKSASGISNKDSESNVDRTDRQDVASSSNIIALEKNKKILHLNELREDSATMPPCAEKTILGLLEHFEQKLLEDYLYSQEQNLIIEMLSELYDQIKRQGLLSEEIQTSLQNLSIAVNSGNDLSSADILHELQKRIRPLNVPEIQRLVSKAKKAAELIRNKDIILLVGETGSGKSTTIQFLAGSVMKEIQVEIEPGKFLEHITAVGPVKNTGLNNVTSSPFHKSETRYIAPVTIQLKDILDSHETDVITLCDAPGFADTAGAEVDIANSVGVIEALKGTKSVKILALSSYQSLGDKGDGIQKMAHILINMMHKIDDRLDAIVYAFTKYSEKKNINAVLTDIKNWKVNKDQLLRSDTAFVSVLSDMIDKTEENTYKIDPIHGDRKILIRKLKRTKGIQYPEEVFRFSMSGETRASIANHVQKDKFSIICAVKHKNNELVMYYLNDLKILQDLIKESFVEDAYESSIRCISESISESFKEIMRKFNRAFASQDGLGEDDIRDYKAAVEYLQQIQILKEHLGSSLLSPETLMQNIISELHERSRALNEEELYNSLVGIYLNNLRMLNNSFKELEIYYRNSCKEFDERFYLLVQSARELIPTNDFKQIAAIILNISKSSRVLKDHLNEKAEEMYYNIVQSLFQYLSSFSEKADPLLQKIRFSNDDIKILKSYIEILRSAKECSPLQDRIFTYIDMLKTKVTVSNQYSTNSVSEEIIIDLNEIHNNFITKIMKYFDEINVRIEELFKRTRDHALEDIQKLVDDMDAIRTIPELESRTAGTYYRTVENIREWIDRVSPGVYDTTMRRITEELVQHACQLEDRLIKIDYSLKCPENVSVAQEIVEKIESMRDLERSVPELEKHRKNVLQRFLQYTQTVFDRIQKSFNLQDNDVYLMKQELKKLEEIKKEYDDLHPARIFLRKYEYSDITMLNREIDELKTRQKVDVQEAETEIHGMECKLENLSAIVREYMSLSPSEIDRDVTGKQSSMIGKALQSKNTQAENYLETVGYSSVGIVYDKIAEIQNNHRNKLQWSEKQKEELSNSLRRLESIKKEHDSILASRNLVSHEEINFLREKGFDSYELLNDRIQEKTRIISEREKNKQAYHFSDRLDASTASNALVYLSQCEKVGDDSIRGNAADTNEILKKYLSEYGNFLNHEISKKFHYVCRIDVEGGPFQYSQDLEMRLQELSSLSRFVNVFECIDGLEKVEYWHREFLEYHRILDDTMKAYEDDKRYRELNNYLTIAHVLTCVDRFCVVVFAGNGFGTLYRQYQGKRRNECRVAYKTVLDYISNEDYANADIALSDIDDNPLNPRHKAQIQHDLQSSLNKLMNNTKSIVNWLDGKIEREEDNRSQIKEIKENIDKIRIALNKHSIMDLLDSGTRDDLQNFDKEINEILSKIILRGLESIEAFMDADSFSETEQGMENLSRVQRELAGYCTSKSVNEKCEVLRERVNCIVSEILKKNDFADVDNYSVNPPRELLAKLKMVASHGSPRFTQAYNSMLGKVRQSFILAISEVRNASLHERCIKIRSLNYALYFLPEDLQIHFKLQIDELSKLITDEEKAHKQELETLFTNMDEDEHAITKVGLLAERYKKENLNDLFNQLREQSLKKLHMYRTNVQICVDKQDIQSTVSIVKKIFTFKESLGTYIPEVTEIYDSVYTLTIKGFSCCCETLANISSTEQTQLIEKGFSDILVYLKFSDTFNKRDEEFFPENELQNAFQRMSQYLNENSRKFQPALEQMNIIELYKVMLISKKWDKLLQNISQCQLKHNLVRNLLEELKRIIPYTDMINELENRVIQLKNQLNVELISDDTTNFEIKREEFFSNLMRIIEMLRTINLKFKDILSSTFDVDKLEDLKKKVERISDQLLAKASKDDLSPKDTDDFRMYYNHLLSFEKYMHIPEIKNIQSVLDQSEGKILKKVIDLRKEIIESCSDAVKVCKMLIKMKFFAENLPMFDTNIHTEIDETLKIYKEKKGNLGMTSLTLELEKTDVGSRIISEHSYFSGEDCRKRREKMQKQDDLEYVLNELTGDDISKKVLRSRYTTFKEKYDKLVSSNLSFFNQSANKEPDVEVLVTQIKHLVGTISHTSNSVTWSPPFRDEIPELLAHIFAVWTLQNTQLYNTMRGIDAPQSYLLMPHVGQVIAIFRLLGIGYETHKKIPIINVSYKKKISDDLINNLVQVGTGEGKSVVMAITACVFALTGVDVNCSCYSEVLSARDKNDFASVFRALGIEEHIDYGTFNKLCEQLLNEQCNVREKVRDMIATNQSTLPVIDTSVRIRPKVLLIDEVDVFLSEKFYGGTYTPSVYLKDPSIKELLNSIWQNKSLKTLNSVKALPAYKTCATKYSNWIFLFDEAIKDMLAALRSFQSSTYIVQSDKIVYVEGGSIADNVVRGYDTIWAYYHEKGKDNISESSLNDNVGIILNCGTFSYAEMPHDFEYIAGVTGTLQTLAKAEKDILEEVYKVHKMTYMPSVFGSSNRTYNPRTDVRAVKDSEYFMEICGEINAVRHACRAILVFFESQEKLLMFYNSSELSSIKHDVQIITETVSVKERELYIKRAATVGRVTLLTRTFGRGTDFICRNQQLLLSGGIHVLQTFFSEESSEEYQIMGRGARQGDHGSYRMILSDKDLEWVLGASWKEELPKIVGTILYQTLNEARNARYESKCGAKHLSIKQCRDKHQASKAFMVALTTGNMETVIKFLKEQNKGANLITVSSRTVLLMDATGSMSSLLTAAKETVCTMFERASIVLQEKGLPSDAFQMQFTVYRDYDCEKDGVLQSSSWETKPSNLRSFMTKITATGGDDYEEAIEIGLWHAVQQSEQSEGISQVILIGDAPAKDRPAIKRDRQANGGEAYWSKTKYKTPTHYTDELKKLKDENIPVHAFYLDDGARNNFQNIASQTSGRCERLDIYSSQGAEILTHFVTEEVLRKTGGDQGDAIVELYRAKYVKSFTS</sequence>
<dbReference type="EMBL" id="CAJNOQ010005647">
    <property type="protein sequence ID" value="CAF1106238.1"/>
    <property type="molecule type" value="Genomic_DNA"/>
</dbReference>
<dbReference type="InterPro" id="IPR002035">
    <property type="entry name" value="VWF_A"/>
</dbReference>
<feature type="region of interest" description="Disordered" evidence="4">
    <location>
        <begin position="128"/>
        <end position="147"/>
    </location>
</feature>
<dbReference type="SUPFAM" id="SSF52540">
    <property type="entry name" value="P-loop containing nucleoside triphosphate hydrolases"/>
    <property type="match status" value="3"/>
</dbReference>
<evidence type="ECO:0000259" key="5">
    <source>
        <dbReference type="PROSITE" id="PS50234"/>
    </source>
</evidence>
<dbReference type="Proteomes" id="UP000681722">
    <property type="component" value="Unassembled WGS sequence"/>
</dbReference>
<accession>A0A814PGM4</accession>
<name>A0A814PGM4_9BILA</name>
<evidence type="ECO:0000256" key="3">
    <source>
        <dbReference type="SAM" id="Coils"/>
    </source>
</evidence>
<dbReference type="InterPro" id="IPR036465">
    <property type="entry name" value="vWFA_dom_sf"/>
</dbReference>
<evidence type="ECO:0000313" key="8">
    <source>
        <dbReference type="EMBL" id="CAF3870915.1"/>
    </source>
</evidence>
<feature type="compositionally biased region" description="Basic and acidic residues" evidence="4">
    <location>
        <begin position="135"/>
        <end position="147"/>
    </location>
</feature>
<protein>
    <submittedName>
        <fullName evidence="7">Uncharacterized protein</fullName>
    </submittedName>
</protein>
<proteinExistence type="predicted"/>
<dbReference type="Pfam" id="PF07517">
    <property type="entry name" value="SecA_DEAD"/>
    <property type="match status" value="1"/>
</dbReference>
<evidence type="ECO:0000256" key="4">
    <source>
        <dbReference type="SAM" id="MobiDB-lite"/>
    </source>
</evidence>
<keyword evidence="2" id="KW-0811">Translocation</keyword>
<dbReference type="PROSITE" id="PS50234">
    <property type="entry name" value="VWFA"/>
    <property type="match status" value="1"/>
</dbReference>
<evidence type="ECO:0000256" key="2">
    <source>
        <dbReference type="ARBA" id="ARBA00023010"/>
    </source>
</evidence>
<dbReference type="OrthoDB" id="7614088at2759"/>
<dbReference type="Gene3D" id="3.40.50.410">
    <property type="entry name" value="von Willebrand factor, type A domain"/>
    <property type="match status" value="1"/>
</dbReference>